<sequence length="134" mass="14447">MTKPADKSLSLLDTMATLLSTMTQTAPVGTMWTRHTLEMQTAIAAEMTEATHRWLDRRHEALASLSGTTQQVMETGLTDTGAAFGSLQKWYEGMLARSAADLKAPFELMIACSAHVVPDLKQAGAAANPIRRAA</sequence>
<accession>A0A285CZ97</accession>
<gene>
    <name evidence="1" type="ORF">SAMN05878503_11254</name>
</gene>
<reference evidence="2" key="1">
    <citation type="submission" date="2017-08" db="EMBL/GenBank/DDBJ databases">
        <authorList>
            <person name="Varghese N."/>
            <person name="Submissions S."/>
        </authorList>
    </citation>
    <scope>NUCLEOTIDE SEQUENCE [LARGE SCALE GENOMIC DNA]</scope>
    <source>
        <strain evidence="2">JA234</strain>
    </source>
</reference>
<dbReference type="EMBL" id="OAOQ01000012">
    <property type="protein sequence ID" value="SNX72386.1"/>
    <property type="molecule type" value="Genomic_DNA"/>
</dbReference>
<dbReference type="RefSeq" id="WP_097031056.1">
    <property type="nucleotide sequence ID" value="NZ_OAOQ01000012.1"/>
</dbReference>
<protein>
    <recommendedName>
        <fullName evidence="3">Phasin protein</fullName>
    </recommendedName>
</protein>
<evidence type="ECO:0008006" key="3">
    <source>
        <dbReference type="Google" id="ProtNLM"/>
    </source>
</evidence>
<dbReference type="OrthoDB" id="7689877at2"/>
<evidence type="ECO:0000313" key="1">
    <source>
        <dbReference type="EMBL" id="SNX72386.1"/>
    </source>
</evidence>
<organism evidence="1 2">
    <name type="scientific">Cereibacter ovatus</name>
    <dbReference type="NCBI Taxonomy" id="439529"/>
    <lineage>
        <taxon>Bacteria</taxon>
        <taxon>Pseudomonadati</taxon>
        <taxon>Pseudomonadota</taxon>
        <taxon>Alphaproteobacteria</taxon>
        <taxon>Rhodobacterales</taxon>
        <taxon>Paracoccaceae</taxon>
        <taxon>Cereibacter</taxon>
    </lineage>
</organism>
<dbReference type="Proteomes" id="UP000219467">
    <property type="component" value="Unassembled WGS sequence"/>
</dbReference>
<keyword evidence="2" id="KW-1185">Reference proteome</keyword>
<evidence type="ECO:0000313" key="2">
    <source>
        <dbReference type="Proteomes" id="UP000219467"/>
    </source>
</evidence>
<name>A0A285CZ97_9RHOB</name>
<proteinExistence type="predicted"/>
<dbReference type="AlphaFoldDB" id="A0A285CZ97"/>